<feature type="region of interest" description="Disordered" evidence="3">
    <location>
        <begin position="1353"/>
        <end position="1541"/>
    </location>
</feature>
<dbReference type="Pfam" id="PF00620">
    <property type="entry name" value="RhoGAP"/>
    <property type="match status" value="1"/>
</dbReference>
<feature type="compositionally biased region" description="Pro residues" evidence="3">
    <location>
        <begin position="1402"/>
        <end position="1412"/>
    </location>
</feature>
<feature type="region of interest" description="Disordered" evidence="3">
    <location>
        <begin position="1265"/>
        <end position="1334"/>
    </location>
</feature>
<dbReference type="InterPro" id="IPR002713">
    <property type="entry name" value="FF_domain"/>
</dbReference>
<dbReference type="PROSITE" id="PS51676">
    <property type="entry name" value="FF"/>
    <property type="match status" value="1"/>
</dbReference>
<dbReference type="SUPFAM" id="SSF48350">
    <property type="entry name" value="GTPase activation domain, GAP"/>
    <property type="match status" value="1"/>
</dbReference>
<dbReference type="InterPro" id="IPR036517">
    <property type="entry name" value="FF_domain_sf"/>
</dbReference>
<dbReference type="PROSITE" id="PS50238">
    <property type="entry name" value="RHOGAP"/>
    <property type="match status" value="1"/>
</dbReference>
<dbReference type="Pfam" id="PF19518">
    <property type="entry name" value="RhoGAP_pG1_pG2"/>
    <property type="match status" value="1"/>
</dbReference>
<feature type="domain" description="PG1 pseudoGTPase" evidence="6">
    <location>
        <begin position="605"/>
        <end position="779"/>
    </location>
</feature>
<dbReference type="InterPro" id="IPR001806">
    <property type="entry name" value="Small_GTPase"/>
</dbReference>
<dbReference type="PANTHER" id="PTHR46005">
    <property type="entry name" value="RHO GTPASE-ACTIVATING PROTEIN 190"/>
    <property type="match status" value="1"/>
</dbReference>
<feature type="compositionally biased region" description="Basic residues" evidence="3">
    <location>
        <begin position="1302"/>
        <end position="1317"/>
    </location>
</feature>
<feature type="compositionally biased region" description="Basic and acidic residues" evidence="3">
    <location>
        <begin position="1489"/>
        <end position="1501"/>
    </location>
</feature>
<dbReference type="GO" id="GO:0005829">
    <property type="term" value="C:cytosol"/>
    <property type="evidence" value="ECO:0007669"/>
    <property type="project" value="TreeGrafter"/>
</dbReference>
<dbReference type="InterPro" id="IPR057284">
    <property type="entry name" value="FF_RHG35_4th"/>
</dbReference>
<dbReference type="InterPro" id="IPR039006">
    <property type="entry name" value="RhoGAP_pG2"/>
</dbReference>
<feature type="region of interest" description="Disordered" evidence="3">
    <location>
        <begin position="1070"/>
        <end position="1093"/>
    </location>
</feature>
<dbReference type="PROSITE" id="PS51852">
    <property type="entry name" value="PG1"/>
    <property type="match status" value="1"/>
</dbReference>
<dbReference type="Gene3D" id="3.40.50.300">
    <property type="entry name" value="P-loop containing nucleotide triphosphate hydrolases"/>
    <property type="match status" value="1"/>
</dbReference>
<evidence type="ECO:0000259" key="7">
    <source>
        <dbReference type="PROSITE" id="PS51853"/>
    </source>
</evidence>
<reference evidence="8" key="1">
    <citation type="submission" date="2021-07" db="EMBL/GenBank/DDBJ databases">
        <authorList>
            <person name="Catto M.A."/>
            <person name="Jacobson A."/>
            <person name="Kennedy G."/>
            <person name="Labadie P."/>
            <person name="Hunt B.G."/>
            <person name="Srinivasan R."/>
        </authorList>
    </citation>
    <scope>NUCLEOTIDE SEQUENCE</scope>
    <source>
        <strain evidence="8">PL_HMW_Pooled</strain>
        <tissue evidence="8">Head</tissue>
    </source>
</reference>
<feature type="domain" description="PG2 pseudoGTPase" evidence="7">
    <location>
        <begin position="796"/>
        <end position="956"/>
    </location>
</feature>
<dbReference type="InterPro" id="IPR008936">
    <property type="entry name" value="Rho_GTPase_activation_prot"/>
</dbReference>
<comment type="caution">
    <text evidence="8">The sequence shown here is derived from an EMBL/GenBank/DDBJ whole genome shotgun (WGS) entry which is preliminary data.</text>
</comment>
<feature type="compositionally biased region" description="Low complexity" evidence="3">
    <location>
        <begin position="1363"/>
        <end position="1381"/>
    </location>
</feature>
<dbReference type="Pfam" id="PF00071">
    <property type="entry name" value="Ras"/>
    <property type="match status" value="1"/>
</dbReference>
<dbReference type="GO" id="GO:0005525">
    <property type="term" value="F:GTP binding"/>
    <property type="evidence" value="ECO:0007669"/>
    <property type="project" value="InterPro"/>
</dbReference>
<dbReference type="PRINTS" id="PR00449">
    <property type="entry name" value="RASTRNSFRMNG"/>
</dbReference>
<dbReference type="GO" id="GO:0050770">
    <property type="term" value="P:regulation of axonogenesis"/>
    <property type="evidence" value="ECO:0007669"/>
    <property type="project" value="TreeGrafter"/>
</dbReference>
<dbReference type="PROSITE" id="PS51853">
    <property type="entry name" value="PG2"/>
    <property type="match status" value="1"/>
</dbReference>
<dbReference type="PANTHER" id="PTHR46005:SF4">
    <property type="entry name" value="RHO GTPASE-ACTIVATING PROTEIN 190"/>
    <property type="match status" value="1"/>
</dbReference>
<dbReference type="Pfam" id="PF23083">
    <property type="entry name" value="FF_RHG35_4th"/>
    <property type="match status" value="1"/>
</dbReference>
<dbReference type="InterPro" id="IPR000198">
    <property type="entry name" value="RhoGAP_dom"/>
</dbReference>
<evidence type="ECO:0000256" key="1">
    <source>
        <dbReference type="ARBA" id="ARBA00022468"/>
    </source>
</evidence>
<evidence type="ECO:0000313" key="8">
    <source>
        <dbReference type="EMBL" id="KAK3915215.1"/>
    </source>
</evidence>
<dbReference type="EMBL" id="JAHWGI010000413">
    <property type="protein sequence ID" value="KAK3915215.1"/>
    <property type="molecule type" value="Genomic_DNA"/>
</dbReference>
<dbReference type="GO" id="GO:0008361">
    <property type="term" value="P:regulation of cell size"/>
    <property type="evidence" value="ECO:0007669"/>
    <property type="project" value="TreeGrafter"/>
</dbReference>
<name>A0AAE1LDA3_9NEOP</name>
<dbReference type="InterPro" id="IPR039007">
    <property type="entry name" value="pG1"/>
</dbReference>
<evidence type="ECO:0000256" key="2">
    <source>
        <dbReference type="ARBA" id="ARBA00022737"/>
    </source>
</evidence>
<reference evidence="8" key="2">
    <citation type="journal article" date="2023" name="BMC Genomics">
        <title>Pest status, molecular evolution, and epigenetic factors derived from the genome assembly of Frankliniella fusca, a thysanopteran phytovirus vector.</title>
        <authorList>
            <person name="Catto M.A."/>
            <person name="Labadie P.E."/>
            <person name="Jacobson A.L."/>
            <person name="Kennedy G.G."/>
            <person name="Srinivasan R."/>
            <person name="Hunt B.G."/>
        </authorList>
    </citation>
    <scope>NUCLEOTIDE SEQUENCE</scope>
    <source>
        <strain evidence="8">PL_HMW_Pooled</strain>
    </source>
</reference>
<dbReference type="GO" id="GO:0005096">
    <property type="term" value="F:GTPase activator activity"/>
    <property type="evidence" value="ECO:0007669"/>
    <property type="project" value="UniProtKB-KW"/>
</dbReference>
<evidence type="ECO:0000313" key="9">
    <source>
        <dbReference type="Proteomes" id="UP001219518"/>
    </source>
</evidence>
<dbReference type="SMART" id="SM00175">
    <property type="entry name" value="RAB"/>
    <property type="match status" value="1"/>
</dbReference>
<keyword evidence="1" id="KW-0343">GTPase activation</keyword>
<dbReference type="Proteomes" id="UP001219518">
    <property type="component" value="Unassembled WGS sequence"/>
</dbReference>
<dbReference type="InterPro" id="IPR027417">
    <property type="entry name" value="P-loop_NTPase"/>
</dbReference>
<evidence type="ECO:0000259" key="4">
    <source>
        <dbReference type="PROSITE" id="PS50238"/>
    </source>
</evidence>
<dbReference type="GO" id="GO:0007266">
    <property type="term" value="P:Rho protein signal transduction"/>
    <property type="evidence" value="ECO:0007669"/>
    <property type="project" value="TreeGrafter"/>
</dbReference>
<feature type="region of interest" description="Disordered" evidence="3">
    <location>
        <begin position="1161"/>
        <end position="1180"/>
    </location>
</feature>
<organism evidence="8 9">
    <name type="scientific">Frankliniella fusca</name>
    <dbReference type="NCBI Taxonomy" id="407009"/>
    <lineage>
        <taxon>Eukaryota</taxon>
        <taxon>Metazoa</taxon>
        <taxon>Ecdysozoa</taxon>
        <taxon>Arthropoda</taxon>
        <taxon>Hexapoda</taxon>
        <taxon>Insecta</taxon>
        <taxon>Pterygota</taxon>
        <taxon>Neoptera</taxon>
        <taxon>Paraneoptera</taxon>
        <taxon>Thysanoptera</taxon>
        <taxon>Terebrantia</taxon>
        <taxon>Thripoidea</taxon>
        <taxon>Thripidae</taxon>
        <taxon>Frankliniella</taxon>
    </lineage>
</organism>
<dbReference type="Gene3D" id="1.10.10.440">
    <property type="entry name" value="FF domain"/>
    <property type="match status" value="2"/>
</dbReference>
<dbReference type="InterPro" id="IPR032835">
    <property type="entry name" value="RhoGAP-FF1"/>
</dbReference>
<feature type="region of interest" description="Disordered" evidence="3">
    <location>
        <begin position="978"/>
        <end position="1037"/>
    </location>
</feature>
<evidence type="ECO:0000256" key="3">
    <source>
        <dbReference type="SAM" id="MobiDB-lite"/>
    </source>
</evidence>
<keyword evidence="9" id="KW-1185">Reference proteome</keyword>
<dbReference type="InterPro" id="IPR051978">
    <property type="entry name" value="Rho-GAP_domain"/>
</dbReference>
<feature type="compositionally biased region" description="Gly residues" evidence="3">
    <location>
        <begin position="1522"/>
        <end position="1535"/>
    </location>
</feature>
<feature type="domain" description="FF" evidence="5">
    <location>
        <begin position="493"/>
        <end position="562"/>
    </location>
</feature>
<dbReference type="SMART" id="SM00324">
    <property type="entry name" value="RhoGAP"/>
    <property type="match status" value="1"/>
</dbReference>
<gene>
    <name evidence="8" type="ORF">KUF71_024514</name>
</gene>
<dbReference type="CDD" id="cd22207">
    <property type="entry name" value="pseudoGTPaseD_p190RhoGAP"/>
    <property type="match status" value="1"/>
</dbReference>
<feature type="compositionally biased region" description="Low complexity" evidence="3">
    <location>
        <begin position="1506"/>
        <end position="1521"/>
    </location>
</feature>
<dbReference type="SUPFAM" id="SSF52540">
    <property type="entry name" value="P-loop containing nucleoside triphosphate hydrolases"/>
    <property type="match status" value="1"/>
</dbReference>
<feature type="domain" description="Rho-GAP" evidence="4">
    <location>
        <begin position="1539"/>
        <end position="1738"/>
    </location>
</feature>
<evidence type="ECO:0000259" key="5">
    <source>
        <dbReference type="PROSITE" id="PS51676"/>
    </source>
</evidence>
<proteinExistence type="predicted"/>
<sequence length="1747" mass="197904">MFRSSMARKGESLRAINVAVVGLSGTEKEKGQAGVGKSCLCNRFMRSLADDYSVDHISVLSQTDFSGRVVNNDHFLYWGDIVKPTDEGQEVLFQVIEQTEFIDDASFQPFKGGKMEPYMKRCTNTKLTSAEKLMYICKNQLGIEKEYEQKVIPDGKFNVDGFLCLYDVSVVPSRSIEKQTEVVAAILNNIMKTKKPVILVTTKNDEANDMYVKEAEKLVNRKEYKGTIPIIETSAHENINVDNAFIALAQLIDRSKGRMKVVPFIEAARARKEVLDQATEVFQRLIRAQVTDYRAMWNPTSKKLMNQPDFIRFVDQFGMDSAHRLFRRHVKKLKDEYLAERVQGFMEMLPDVLQEMIPDLNTLMDSDWPSVQQHIKDHPDFSQYFYECPDDLPWTEGDFDDPSETRIPFDVLDTTEAETVFKNHVNALQQEQKRLELPKRYKKQFKQLLEDTGYVTPGKLLSEVRVLFMGRECFEALSDQECQAIYDRHQKEIVEKAKHNFQELLLEHADLFYHFKSIAPTGTITQDDIKEITDALQEDSRYKSLDRLDQDRKLMLFQHLGFVHCPIREHCPAFPNCMDALIERILANKAHRPSSWNHSSQWMLSSDNNQLNLVILGIDGLADELVTEIRTQCDDDEYEIDCQLYSLDYRIIDGDVSLPQNSFKTSDFVPHGCFCVYSNPSTFEYVRESLEKTLLSNLEQDDRLPFQGLPIVILFVADPSVEEKEVLRLREEGQSLADSLQCPFIDVTMEDIDPDQRFNANLVADGLRQLILSIHHRAGFINVYQSVMDGSEPDIRIIMCMFCGDPYSVENVLGPLLNHQCCFLSGERSIILETFLGDSKRKVEVIISSYHGANAFRDDLVHGFILVYSTKRKASLATLNAFSMNIPNLPIQIMAVTDTGGANAFFSSDLSHLLMTEGNAVADRLGAHFMTSSSSCQQKTAFYTPFFKEVWDKKPEIEQAFNMEEPPGLSRSAECTLEVRPGRRPRPPPRLESYHCKGGSNDGSGSEIYERLPTDASQGDDINLSPSFNDRLLSPSDDSDIYSHVDMYSQENGESLVKPSDIKNAKMHQGFQVYPPPTTPPEPAPPDHPPRHPHRLVKATTLPSGSHTSLDEITSDISGSRESLATRDSGWVDDSVFLHRTDGDEGMWMNNYAHRAFTTGRRHIPPTKTRPKGNSHTLKQPGKLNMEEYSLVTDAIARMNMKGKESKLVKLQRPVYGHHAPLAREENMDVVSEYAQVKDAVPSLYSSYDGEYTYALVQDAVGNNKSKVRHRREKGRPAFSESDSDWSSLERKQRAAEAYSKANRKPAPHKRVRKKRTAIPVPTPRVPNMQSFAPDGAGMLSYRLKDEKSRVAGDSLDRANSESPSDASDASDPDMSAGSAMRPQTKLEKHSFRLKKRTLGPAPRPPVVPNPPSLDNDMFSPSSKMKLEGSYGRIHDDESSLDVSSPRDVNSPLFGMGSKLKDDDKLNRRKEKQRAKDDEKLEKKRQKEVKKLAEKEKEREKKKIQKQQQKQQSVTKQLSAGGSSGVGSGGSGGSGASAPTLQDFVQSDDNAVPLLLEKCVKFIEEEGLDSEGIYRVPGNRAHVDLLFQKFEEDSSVDIHELDIPVNAVATALKDFFSKRLPPLFTEEAMTELEDISDNDIAELYVTVRGDRSCRLLALRSLLKKMPDVNFEVLKFIFQHFVRVSENCKLNSMDSKNLAICWWPTLLPIEFSDMGRFEAMRPHLEDIVQTMIDQYPFLFCGKEAFVMV</sequence>
<accession>A0AAE1LDA3</accession>
<dbReference type="Gene3D" id="1.10.555.10">
    <property type="entry name" value="Rho GTPase activation protein"/>
    <property type="match status" value="1"/>
</dbReference>
<dbReference type="GO" id="GO:0003924">
    <property type="term" value="F:GTPase activity"/>
    <property type="evidence" value="ECO:0007669"/>
    <property type="project" value="InterPro"/>
</dbReference>
<dbReference type="InterPro" id="IPR045786">
    <property type="entry name" value="RhoGAP_pG1_pG2"/>
</dbReference>
<evidence type="ECO:0000259" key="6">
    <source>
        <dbReference type="PROSITE" id="PS51852"/>
    </source>
</evidence>
<dbReference type="Pfam" id="PF16512">
    <property type="entry name" value="RhoGAP-FF1"/>
    <property type="match status" value="1"/>
</dbReference>
<keyword evidence="2" id="KW-0677">Repeat</keyword>
<feature type="compositionally biased region" description="Pro residues" evidence="3">
    <location>
        <begin position="1074"/>
        <end position="1087"/>
    </location>
</feature>
<feature type="compositionally biased region" description="Basic residues" evidence="3">
    <location>
        <begin position="1161"/>
        <end position="1173"/>
    </location>
</feature>
<protein>
    <submittedName>
        <fullName evidence="8">Rho GTPase-activating protein 190</fullName>
    </submittedName>
</protein>